<dbReference type="InterPro" id="IPR037165">
    <property type="entry name" value="AldOxase/xan_DH_Mopterin-bd_sf"/>
</dbReference>
<gene>
    <name evidence="4" type="ORF">F506_22145</name>
</gene>
<dbReference type="SUPFAM" id="SSF56003">
    <property type="entry name" value="Molybdenum cofactor-binding domain"/>
    <property type="match status" value="1"/>
</dbReference>
<feature type="domain" description="Aldehyde oxidase/xanthine dehydrogenase a/b hammerhead" evidence="3">
    <location>
        <begin position="30"/>
        <end position="141"/>
    </location>
</feature>
<dbReference type="InterPro" id="IPR000674">
    <property type="entry name" value="Ald_Oxase/Xan_DH_a/b"/>
</dbReference>
<keyword evidence="1" id="KW-0500">Molybdenum</keyword>
<evidence type="ECO:0000313" key="4">
    <source>
        <dbReference type="EMBL" id="AKZ64997.1"/>
    </source>
</evidence>
<dbReference type="Pfam" id="PF01315">
    <property type="entry name" value="Ald_Xan_dh_C"/>
    <property type="match status" value="1"/>
</dbReference>
<dbReference type="PANTHER" id="PTHR11908:SF132">
    <property type="entry name" value="ALDEHYDE OXIDASE 1-RELATED"/>
    <property type="match status" value="1"/>
</dbReference>
<reference evidence="5" key="1">
    <citation type="journal article" date="2015" name="Genome Announc.">
        <title>Complete Genome Sequence of Herbaspirillum hiltneri N3 (DSM 17495), Isolated from Surface-Sterilized Wheat Roots.</title>
        <authorList>
            <person name="Guizelini D."/>
            <person name="Saizaki P.M."/>
            <person name="Coimbra N.A."/>
            <person name="Weiss V.A."/>
            <person name="Faoro H."/>
            <person name="Sfeir M.Z."/>
            <person name="Baura V.A."/>
            <person name="Monteiro R.A."/>
            <person name="Chubatsu L.S."/>
            <person name="Souza E.M."/>
            <person name="Cruz L.M."/>
            <person name="Pedrosa F.O."/>
            <person name="Raittz R.T."/>
            <person name="Marchaukoski J.N."/>
            <person name="Steffens M.B."/>
        </authorList>
    </citation>
    <scope>NUCLEOTIDE SEQUENCE [LARGE SCALE GENOMIC DNA]</scope>
    <source>
        <strain evidence="5">N3</strain>
    </source>
</reference>
<organism evidence="4 5">
    <name type="scientific">Herbaspirillum hiltneri N3</name>
    <dbReference type="NCBI Taxonomy" id="1262470"/>
    <lineage>
        <taxon>Bacteria</taxon>
        <taxon>Pseudomonadati</taxon>
        <taxon>Pseudomonadota</taxon>
        <taxon>Betaproteobacteria</taxon>
        <taxon>Burkholderiales</taxon>
        <taxon>Oxalobacteraceae</taxon>
        <taxon>Herbaspirillum</taxon>
    </lineage>
</organism>
<dbReference type="InterPro" id="IPR046867">
    <property type="entry name" value="AldOxase/xan_DH_MoCoBD2"/>
</dbReference>
<evidence type="ECO:0000256" key="1">
    <source>
        <dbReference type="ARBA" id="ARBA00022505"/>
    </source>
</evidence>
<dbReference type="Pfam" id="PF02738">
    <property type="entry name" value="MoCoBD_1"/>
    <property type="match status" value="1"/>
</dbReference>
<accession>A0ABM5V608</accession>
<dbReference type="EMBL" id="CP011409">
    <property type="protein sequence ID" value="AKZ64997.1"/>
    <property type="molecule type" value="Genomic_DNA"/>
</dbReference>
<dbReference type="Pfam" id="PF20256">
    <property type="entry name" value="MoCoBD_2"/>
    <property type="match status" value="1"/>
</dbReference>
<dbReference type="SMART" id="SM01008">
    <property type="entry name" value="Ald_Xan_dh_C"/>
    <property type="match status" value="1"/>
</dbReference>
<name>A0ABM5V608_9BURK</name>
<keyword evidence="2" id="KW-0560">Oxidoreductase</keyword>
<dbReference type="InterPro" id="IPR008274">
    <property type="entry name" value="AldOxase/xan_DH_MoCoBD1"/>
</dbReference>
<dbReference type="Gene3D" id="3.30.365.10">
    <property type="entry name" value="Aldehyde oxidase/xanthine dehydrogenase, molybdopterin binding domain"/>
    <property type="match status" value="4"/>
</dbReference>
<evidence type="ECO:0000259" key="3">
    <source>
        <dbReference type="SMART" id="SM01008"/>
    </source>
</evidence>
<dbReference type="InterPro" id="IPR016208">
    <property type="entry name" value="Ald_Oxase/xanthine_DH-like"/>
</dbReference>
<dbReference type="Proteomes" id="UP000063429">
    <property type="component" value="Chromosome"/>
</dbReference>
<dbReference type="InterPro" id="IPR036856">
    <property type="entry name" value="Ald_Oxase/Xan_DH_a/b_sf"/>
</dbReference>
<dbReference type="PANTHER" id="PTHR11908">
    <property type="entry name" value="XANTHINE DEHYDROGENASE"/>
    <property type="match status" value="1"/>
</dbReference>
<dbReference type="SUPFAM" id="SSF54665">
    <property type="entry name" value="CO dehydrogenase molybdoprotein N-domain-like"/>
    <property type="match status" value="1"/>
</dbReference>
<dbReference type="Gene3D" id="3.90.1170.50">
    <property type="entry name" value="Aldehyde oxidase/xanthine dehydrogenase, a/b hammerhead"/>
    <property type="match status" value="1"/>
</dbReference>
<evidence type="ECO:0000313" key="5">
    <source>
        <dbReference type="Proteomes" id="UP000063429"/>
    </source>
</evidence>
<keyword evidence="5" id="KW-1185">Reference proteome</keyword>
<proteinExistence type="predicted"/>
<protein>
    <submittedName>
        <fullName evidence="4">Oxidoreductase</fullName>
    </submittedName>
</protein>
<sequence>MPSPVQPQNPPIQTGVGAALPRIDGPLKVTGRARYTSDHRYSDMLIAVPVCATIAHGDIRAIDTATAAKMPGVRMIYTHENIGRFFHINPSSGVKTDEKRPPLEDATVRYYGQYVALVLADTFEQATAAAAAVRVDYRKEAHDVRKELAADGKPKVDSERGSPDAAYAAAAVRIDQTYTTPVETHNPIELHASVALYDSLTQSFTLYETSQAIVNHRGVMSQMLGVPPENMRIVTEYLGSGFGGKLWPWGHSLLAAQAARNLRRPVKLVVSREMMFHNVGHRTNTQQRIRLSATAGGKLTSLQQDYLFHVAQVEASVEHCGEATAYLYGTENLRVTGAPVKRHIAPNTSMRGPGAVPGLFATESAMDELAIALDIDPVQLRLLNEPAIDQSVNAPFSSRHLREALQTGAERFGWERRTPAVGSMQQDGEILGWGVAACSWMAKRVGAEVSVTLSSDGNARVSSGVQDIGTGTYTVVSQMVAETTGISMSDIIVAIGDTRLPPGPMSGGSMATASMVPAVAQAARAAMQQAVALAAEHPSSPLRGTRAEDLTFSGGRIHRRGQSPQSGVAFAEVLRAAQLSGVEGKGKSGASSSDPGADKISIHSYGAHFVEVRWQPDIARLRVSRVVTVIDAGRIINPRTGRNQIEGAVVMGLGMALFEETHYDQRNGKPVNNNLADYVMVTNADSPDMDVVFLDYPDKALDELGARGIGEIGIAGLAPAVTAAVYHATGVRVRDLPVKIEDLLKAPFRYRA</sequence>
<evidence type="ECO:0000256" key="2">
    <source>
        <dbReference type="ARBA" id="ARBA00023002"/>
    </source>
</evidence>